<dbReference type="EMBL" id="AP021876">
    <property type="protein sequence ID" value="BBO82463.1"/>
    <property type="molecule type" value="Genomic_DNA"/>
</dbReference>
<dbReference type="KEGG" id="dov:DSCO28_30290"/>
<dbReference type="RefSeq" id="WP_155322925.1">
    <property type="nucleotide sequence ID" value="NZ_AP021876.1"/>
</dbReference>
<organism evidence="1 2">
    <name type="scientific">Desulfosarcina ovata subsp. sediminis</name>
    <dbReference type="NCBI Taxonomy" id="885957"/>
    <lineage>
        <taxon>Bacteria</taxon>
        <taxon>Pseudomonadati</taxon>
        <taxon>Thermodesulfobacteriota</taxon>
        <taxon>Desulfobacteria</taxon>
        <taxon>Desulfobacterales</taxon>
        <taxon>Desulfosarcinaceae</taxon>
        <taxon>Desulfosarcina</taxon>
    </lineage>
</organism>
<sequence>MTKLLRNVIKGAGSIMDIAPRTDYRRFVSKESPSKRIARYWKETGRYIKHSMDAHEEKTTR</sequence>
<dbReference type="Proteomes" id="UP000425960">
    <property type="component" value="Chromosome"/>
</dbReference>
<accession>A0A5K7ZRQ7</accession>
<gene>
    <name evidence="1" type="ORF">DSCO28_30290</name>
</gene>
<reference evidence="1 2" key="1">
    <citation type="submission" date="2019-11" db="EMBL/GenBank/DDBJ databases">
        <title>Comparative genomics of hydrocarbon-degrading Desulfosarcina strains.</title>
        <authorList>
            <person name="Watanabe M."/>
            <person name="Kojima H."/>
            <person name="Fukui M."/>
        </authorList>
    </citation>
    <scope>NUCLEOTIDE SEQUENCE [LARGE SCALE GENOMIC DNA]</scope>
    <source>
        <strain evidence="1 2">28bB2T</strain>
    </source>
</reference>
<protein>
    <submittedName>
        <fullName evidence="1">Uncharacterized protein</fullName>
    </submittedName>
</protein>
<dbReference type="AlphaFoldDB" id="A0A5K7ZRQ7"/>
<name>A0A5K7ZRQ7_9BACT</name>
<evidence type="ECO:0000313" key="2">
    <source>
        <dbReference type="Proteomes" id="UP000425960"/>
    </source>
</evidence>
<proteinExistence type="predicted"/>
<evidence type="ECO:0000313" key="1">
    <source>
        <dbReference type="EMBL" id="BBO82463.1"/>
    </source>
</evidence>